<feature type="chain" id="PRO_5011602907" description="SLH domain-containing protein" evidence="2">
    <location>
        <begin position="32"/>
        <end position="791"/>
    </location>
</feature>
<organism evidence="4 5">
    <name type="scientific">Peptococcus niger</name>
    <dbReference type="NCBI Taxonomy" id="2741"/>
    <lineage>
        <taxon>Bacteria</taxon>
        <taxon>Bacillati</taxon>
        <taxon>Bacillota</taxon>
        <taxon>Clostridia</taxon>
        <taxon>Eubacteriales</taxon>
        <taxon>Peptococcaceae</taxon>
        <taxon>Peptococcus</taxon>
    </lineage>
</organism>
<dbReference type="Proteomes" id="UP000198995">
    <property type="component" value="Unassembled WGS sequence"/>
</dbReference>
<dbReference type="InterPro" id="IPR032466">
    <property type="entry name" value="Metal_Hydrolase"/>
</dbReference>
<feature type="domain" description="SLH" evidence="3">
    <location>
        <begin position="733"/>
        <end position="791"/>
    </location>
</feature>
<dbReference type="PROSITE" id="PS51272">
    <property type="entry name" value="SLH"/>
    <property type="match status" value="3"/>
</dbReference>
<dbReference type="RefSeq" id="WP_091791162.1">
    <property type="nucleotide sequence ID" value="NZ_FNAF01000002.1"/>
</dbReference>
<dbReference type="GO" id="GO:0016810">
    <property type="term" value="F:hydrolase activity, acting on carbon-nitrogen (but not peptide) bonds"/>
    <property type="evidence" value="ECO:0007669"/>
    <property type="project" value="InterPro"/>
</dbReference>
<dbReference type="OrthoDB" id="9767366at2"/>
<dbReference type="InterPro" id="IPR013108">
    <property type="entry name" value="Amidohydro_3"/>
</dbReference>
<evidence type="ECO:0000256" key="1">
    <source>
        <dbReference type="ARBA" id="ARBA00022737"/>
    </source>
</evidence>
<feature type="domain" description="SLH" evidence="3">
    <location>
        <begin position="608"/>
        <end position="667"/>
    </location>
</feature>
<feature type="domain" description="SLH" evidence="3">
    <location>
        <begin position="668"/>
        <end position="731"/>
    </location>
</feature>
<dbReference type="SUPFAM" id="SSF51556">
    <property type="entry name" value="Metallo-dependent hydrolases"/>
    <property type="match status" value="1"/>
</dbReference>
<proteinExistence type="predicted"/>
<keyword evidence="2" id="KW-0732">Signal</keyword>
<gene>
    <name evidence="4" type="ORF">SAMN04489866_102141</name>
</gene>
<dbReference type="InterPro" id="IPR033932">
    <property type="entry name" value="YtcJ-like"/>
</dbReference>
<evidence type="ECO:0000313" key="5">
    <source>
        <dbReference type="Proteomes" id="UP000198995"/>
    </source>
</evidence>
<dbReference type="STRING" id="2741.SAMN04489866_102141"/>
<dbReference type="CDD" id="cd01300">
    <property type="entry name" value="YtcJ_like"/>
    <property type="match status" value="1"/>
</dbReference>
<protein>
    <recommendedName>
        <fullName evidence="3">SLH domain-containing protein</fullName>
    </recommendedName>
</protein>
<dbReference type="Gene3D" id="3.20.20.140">
    <property type="entry name" value="Metal-dependent hydrolases"/>
    <property type="match status" value="1"/>
</dbReference>
<sequence>MTKKQRWKKLAAFFLSLTLVLSVSLPGTAAAAPSSDLTLYKGGDIITVNNQQPTAEAVLCQGDKIIAVGNLADLEAKAGSQARIIDLKGNTLIPGFYDAHSHFYKTGAERHTQVGLNAPPIGNINNMDKLVSALKSKAEISNPEEWIIGSRYDDGEMVEKRHPTADDLDKASTTNPIYITHFSGHNAVVNHKALEMAGITKDTPDPEGGQIGRDKDGNPNGQLWESAMNLVFKLVPSPTHQDQLDALAVASDIYAKAGITTVNEGNGLKWYNLYLDAVKNGYVKQHVNYWFNFNEVDDLSSLMKTVKNGSEMTKYTGENNMIAIGGMKAFEDGSPQLRTAYLTDPYYTPGEYEESWKAYPRMPREKLIELVVNAHQKGINRIYIHANGDAAIDDLLDAYEAVYQGVKDGTLRKPSAPMRHVVIHSQFSREEQYERMARIGAIPSFLIMHPYFLGDRHWDIYFGPERAARMSPTRDAVNQNLRFSLHSDAPVFPVDPLLMLQTAVTRQSYTGRDIFTTTYDKGSKYRSVDQRLTPAEALKALTLDAAYDNGEDKVAGSIEVGKRADLTILGANPLKIDPSKIKDIPVKATIVNGNPIYDPDNLFTSTKSPETNFKDVKGHWAAKDICRASQEKRISGLTSDRFAPDETMTRAMAVSILYRMANQPDVSQDNSFKDVKPGDWYAAPVSWAKATGVANGTGQNQFSPQATLTREEAAALLANYYQAQKANFSIAAIKAPTFVDTPSPWAKASVEWALQSELLKGMDTKYLAPQGPVTRAQWVVMTNRYLDRLEK</sequence>
<accession>A0A1G6THV3</accession>
<dbReference type="InterPro" id="IPR011059">
    <property type="entry name" value="Metal-dep_hydrolase_composite"/>
</dbReference>
<dbReference type="AlphaFoldDB" id="A0A1G6THV3"/>
<evidence type="ECO:0000313" key="4">
    <source>
        <dbReference type="EMBL" id="SDD28007.1"/>
    </source>
</evidence>
<name>A0A1G6THV3_PEPNI</name>
<dbReference type="SUPFAM" id="SSF51338">
    <property type="entry name" value="Composite domain of metallo-dependent hydrolases"/>
    <property type="match status" value="1"/>
</dbReference>
<keyword evidence="1" id="KW-0677">Repeat</keyword>
<dbReference type="PANTHER" id="PTHR22642">
    <property type="entry name" value="IMIDAZOLONEPROPIONASE"/>
    <property type="match status" value="1"/>
</dbReference>
<dbReference type="Pfam" id="PF07969">
    <property type="entry name" value="Amidohydro_3"/>
    <property type="match status" value="1"/>
</dbReference>
<feature type="signal peptide" evidence="2">
    <location>
        <begin position="1"/>
        <end position="31"/>
    </location>
</feature>
<dbReference type="Gene3D" id="3.10.310.70">
    <property type="match status" value="1"/>
</dbReference>
<dbReference type="InterPro" id="IPR001119">
    <property type="entry name" value="SLH_dom"/>
</dbReference>
<evidence type="ECO:0000256" key="2">
    <source>
        <dbReference type="SAM" id="SignalP"/>
    </source>
</evidence>
<dbReference type="EMBL" id="FNAF01000002">
    <property type="protein sequence ID" value="SDD28007.1"/>
    <property type="molecule type" value="Genomic_DNA"/>
</dbReference>
<keyword evidence="5" id="KW-1185">Reference proteome</keyword>
<reference evidence="4 5" key="1">
    <citation type="submission" date="2016-10" db="EMBL/GenBank/DDBJ databases">
        <authorList>
            <person name="de Groot N.N."/>
        </authorList>
    </citation>
    <scope>NUCLEOTIDE SEQUENCE [LARGE SCALE GENOMIC DNA]</scope>
    <source>
        <strain evidence="4 5">DSM 20475</strain>
    </source>
</reference>
<dbReference type="Pfam" id="PF00395">
    <property type="entry name" value="SLH"/>
    <property type="match status" value="3"/>
</dbReference>
<dbReference type="PANTHER" id="PTHR22642:SF2">
    <property type="entry name" value="PROTEIN LONG AFTER FAR-RED 3"/>
    <property type="match status" value="1"/>
</dbReference>
<evidence type="ECO:0000259" key="3">
    <source>
        <dbReference type="PROSITE" id="PS51272"/>
    </source>
</evidence>
<dbReference type="Gene3D" id="2.30.40.10">
    <property type="entry name" value="Urease, subunit C, domain 1"/>
    <property type="match status" value="1"/>
</dbReference>